<name>A0A9W4H786_9ACTN</name>
<feature type="compositionally biased region" description="Low complexity" evidence="1">
    <location>
        <begin position="441"/>
        <end position="454"/>
    </location>
</feature>
<feature type="compositionally biased region" description="Basic and acidic residues" evidence="1">
    <location>
        <begin position="857"/>
        <end position="871"/>
    </location>
</feature>
<reference evidence="2" key="1">
    <citation type="submission" date="2021-06" db="EMBL/GenBank/DDBJ databases">
        <authorList>
            <person name="Arsene-Ploetze F."/>
        </authorList>
    </citation>
    <scope>NUCLEOTIDE SEQUENCE</scope>
    <source>
        <strain evidence="2">SBRY1</strain>
    </source>
</reference>
<feature type="compositionally biased region" description="Low complexity" evidence="1">
    <location>
        <begin position="518"/>
        <end position="529"/>
    </location>
</feature>
<feature type="region of interest" description="Disordered" evidence="1">
    <location>
        <begin position="369"/>
        <end position="577"/>
    </location>
</feature>
<dbReference type="Proteomes" id="UP001153328">
    <property type="component" value="Unassembled WGS sequence"/>
</dbReference>
<feature type="compositionally biased region" description="Basic residues" evidence="1">
    <location>
        <begin position="403"/>
        <end position="421"/>
    </location>
</feature>
<keyword evidence="3" id="KW-1185">Reference proteome</keyword>
<feature type="compositionally biased region" description="Basic residues" evidence="1">
    <location>
        <begin position="613"/>
        <end position="623"/>
    </location>
</feature>
<feature type="region of interest" description="Disordered" evidence="1">
    <location>
        <begin position="854"/>
        <end position="895"/>
    </location>
</feature>
<dbReference type="AlphaFoldDB" id="A0A9W4H786"/>
<feature type="compositionally biased region" description="Basic residues" evidence="1">
    <location>
        <begin position="213"/>
        <end position="227"/>
    </location>
</feature>
<evidence type="ECO:0000313" key="3">
    <source>
        <dbReference type="Proteomes" id="UP001153328"/>
    </source>
</evidence>
<feature type="compositionally biased region" description="Basic and acidic residues" evidence="1">
    <location>
        <begin position="624"/>
        <end position="633"/>
    </location>
</feature>
<feature type="region of interest" description="Disordered" evidence="1">
    <location>
        <begin position="160"/>
        <end position="255"/>
    </location>
</feature>
<evidence type="ECO:0000313" key="2">
    <source>
        <dbReference type="EMBL" id="CAG7655662.1"/>
    </source>
</evidence>
<feature type="compositionally biased region" description="Basic residues" evidence="1">
    <location>
        <begin position="299"/>
        <end position="317"/>
    </location>
</feature>
<gene>
    <name evidence="2" type="ORF">SBRY_70199</name>
</gene>
<comment type="caution">
    <text evidence="2">The sequence shown here is derived from an EMBL/GenBank/DDBJ whole genome shotgun (WGS) entry which is preliminary data.</text>
</comment>
<feature type="region of interest" description="Disordered" evidence="1">
    <location>
        <begin position="295"/>
        <end position="317"/>
    </location>
</feature>
<feature type="compositionally biased region" description="Basic residues" evidence="1">
    <location>
        <begin position="237"/>
        <end position="246"/>
    </location>
</feature>
<proteinExistence type="predicted"/>
<evidence type="ECO:0000256" key="1">
    <source>
        <dbReference type="SAM" id="MobiDB-lite"/>
    </source>
</evidence>
<feature type="compositionally biased region" description="Basic residues" evidence="1">
    <location>
        <begin position="193"/>
        <end position="202"/>
    </location>
</feature>
<feature type="compositionally biased region" description="Basic residues" evidence="1">
    <location>
        <begin position="738"/>
        <end position="796"/>
    </location>
</feature>
<feature type="compositionally biased region" description="Basic residues" evidence="1">
    <location>
        <begin position="711"/>
        <end position="730"/>
    </location>
</feature>
<feature type="compositionally biased region" description="Basic residues" evidence="1">
    <location>
        <begin position="471"/>
        <end position="489"/>
    </location>
</feature>
<feature type="compositionally biased region" description="Basic residues" evidence="1">
    <location>
        <begin position="532"/>
        <end position="554"/>
    </location>
</feature>
<dbReference type="EMBL" id="CAJVAX010000021">
    <property type="protein sequence ID" value="CAG7655662.1"/>
    <property type="molecule type" value="Genomic_DNA"/>
</dbReference>
<feature type="compositionally biased region" description="Low complexity" evidence="1">
    <location>
        <begin position="658"/>
        <end position="667"/>
    </location>
</feature>
<protein>
    <submittedName>
        <fullName evidence="2">Uncharacterized protein</fullName>
    </submittedName>
</protein>
<feature type="compositionally biased region" description="Basic and acidic residues" evidence="1">
    <location>
        <begin position="455"/>
        <end position="470"/>
    </location>
</feature>
<feature type="compositionally biased region" description="Basic residues" evidence="1">
    <location>
        <begin position="668"/>
        <end position="697"/>
    </location>
</feature>
<organism evidence="2 3">
    <name type="scientific">Actinacidiphila bryophytorum</name>
    <dbReference type="NCBI Taxonomy" id="1436133"/>
    <lineage>
        <taxon>Bacteria</taxon>
        <taxon>Bacillati</taxon>
        <taxon>Actinomycetota</taxon>
        <taxon>Actinomycetes</taxon>
        <taxon>Kitasatosporales</taxon>
        <taxon>Streptomycetaceae</taxon>
        <taxon>Actinacidiphila</taxon>
    </lineage>
</organism>
<accession>A0A9W4H786</accession>
<feature type="compositionally biased region" description="Basic residues" evidence="1">
    <location>
        <begin position="176"/>
        <end position="186"/>
    </location>
</feature>
<feature type="compositionally biased region" description="Basic residues" evidence="1">
    <location>
        <begin position="812"/>
        <end position="821"/>
    </location>
</feature>
<feature type="region of interest" description="Disordered" evidence="1">
    <location>
        <begin position="597"/>
        <end position="833"/>
    </location>
</feature>
<sequence>MQPSAAAVADSVTCCCAASDELLGAAALSSPSDLEQPVAARPAVASSRQATASVRVLCLVMLTTLLGLDGGGPSVVRVVLGRRGEAGSGHPWGAALQRYIRGSPRRQEVRREFRKPADGRCPPRCSDTGGTCDDFCVSYGHDSQRVLSCRVASVFPTLKEREPQEATPHAPEPPTVRHHRTHRGRRSPTAAGRARRCRRRGRAPGSCLGPGRPRPRRPLHPQRRPAGPHRLPAAAARRGHRPRLARRPAAAATRGPVRPVRLDLALPGHGQQRLGPPGRHRLGGGAVLAARLHRPGDPHRRRHRAGRRTPLGRRDPRHRAARRLLRPDLAAHLARRRPRLLAVPAADLGAAQLAGVQRRQQDRAAADRLLPLHERPGSRRLQPELGVGALGRRPGQRLLALQPHRRRLPARPRRQDPRRRRQLGEQPAVPAQRQHRPGLPRTRAVRAALAVGRADPGRVPELHRGDDRLRAVPRRRVRRRRERQARLRRPPAGLRDLRHRGVHGQPPAADPDHRRPGVGRPLRGPGLQLAARRPRPVRQGRALHHQRQQRRPGRQRQDAGAVPEQLGHAGLSARRRPVPLLPAQLRHGLALLHRGAVARHPRPRAGGGDVRAQFRHREGRRRHPGDLHRDHRLPLRRHRHAHPERPGTAGLPAVSAHPRLVLRAPPQRQRRRRRRPRGTGLHRRRPHLEERRHRRPHPAADHDHQDLAGQPRRHRHRPRPAQLLPRHRRDLRADRRQHPVPRVRRAHRRRLELRARPRRGRHRLQPHRRPAAGRPLHPRRHPRAHHRACPPHRRVAGRQPARGQPAPGLTRPQHRTRRDRHPHPDGRSQAADLRLPHHLAHRPPVVGARALPQDQEQELRQGHRCRPDVDCQQRACGAVRRQRDRRPPVAAGRQR</sequence>